<dbReference type="CDD" id="cd17535">
    <property type="entry name" value="REC_NarL-like"/>
    <property type="match status" value="1"/>
</dbReference>
<keyword evidence="3" id="KW-0175">Coiled coil</keyword>
<keyword evidence="4" id="KW-0812">Transmembrane</keyword>
<feature type="coiled-coil region" evidence="3">
    <location>
        <begin position="137"/>
        <end position="201"/>
    </location>
</feature>
<name>K9XTD4_STAC7</name>
<dbReference type="PANTHER" id="PTHR43214">
    <property type="entry name" value="TWO-COMPONENT RESPONSE REGULATOR"/>
    <property type="match status" value="1"/>
</dbReference>
<dbReference type="GO" id="GO:0000160">
    <property type="term" value="P:phosphorelay signal transduction system"/>
    <property type="evidence" value="ECO:0007669"/>
    <property type="project" value="InterPro"/>
</dbReference>
<dbReference type="EMBL" id="CP003653">
    <property type="protein sequence ID" value="AFZ34927.1"/>
    <property type="molecule type" value="Genomic_DNA"/>
</dbReference>
<proteinExistence type="predicted"/>
<evidence type="ECO:0000256" key="4">
    <source>
        <dbReference type="SAM" id="Phobius"/>
    </source>
</evidence>
<dbReference type="KEGG" id="scs:Sta7437_1360"/>
<dbReference type="Gene3D" id="3.40.50.2300">
    <property type="match status" value="1"/>
</dbReference>
<evidence type="ECO:0000256" key="1">
    <source>
        <dbReference type="ARBA" id="ARBA00023125"/>
    </source>
</evidence>
<dbReference type="PROSITE" id="PS50110">
    <property type="entry name" value="RESPONSE_REGULATORY"/>
    <property type="match status" value="1"/>
</dbReference>
<dbReference type="InterPro" id="IPR058245">
    <property type="entry name" value="NreC/VraR/RcsB-like_REC"/>
</dbReference>
<dbReference type="InterPro" id="IPR001789">
    <property type="entry name" value="Sig_transdc_resp-reg_receiver"/>
</dbReference>
<dbReference type="OrthoDB" id="9780153at2"/>
<evidence type="ECO:0000259" key="5">
    <source>
        <dbReference type="PROSITE" id="PS50110"/>
    </source>
</evidence>
<dbReference type="RefSeq" id="WP_015192600.1">
    <property type="nucleotide sequence ID" value="NC_019748.1"/>
</dbReference>
<gene>
    <name evidence="6" type="ordered locus">Sta7437_1360</name>
</gene>
<dbReference type="GO" id="GO:0003677">
    <property type="term" value="F:DNA binding"/>
    <property type="evidence" value="ECO:0007669"/>
    <property type="project" value="UniProtKB-KW"/>
</dbReference>
<evidence type="ECO:0000256" key="3">
    <source>
        <dbReference type="SAM" id="Coils"/>
    </source>
</evidence>
<evidence type="ECO:0000313" key="6">
    <source>
        <dbReference type="EMBL" id="AFZ34927.1"/>
    </source>
</evidence>
<protein>
    <submittedName>
        <fullName evidence="6">Response regulator receiver protein</fullName>
    </submittedName>
</protein>
<dbReference type="Pfam" id="PF00072">
    <property type="entry name" value="Response_reg"/>
    <property type="match status" value="1"/>
</dbReference>
<reference evidence="7" key="1">
    <citation type="journal article" date="2013" name="Proc. Natl. Acad. Sci. U.S.A.">
        <title>Improving the coverage of the cyanobacterial phylum using diversity-driven genome sequencing.</title>
        <authorList>
            <person name="Shih P.M."/>
            <person name="Wu D."/>
            <person name="Latifi A."/>
            <person name="Axen S.D."/>
            <person name="Fewer D.P."/>
            <person name="Talla E."/>
            <person name="Calteau A."/>
            <person name="Cai F."/>
            <person name="Tandeau de Marsac N."/>
            <person name="Rippka R."/>
            <person name="Herdman M."/>
            <person name="Sivonen K."/>
            <person name="Coursin T."/>
            <person name="Laurent T."/>
            <person name="Goodwin L."/>
            <person name="Nolan M."/>
            <person name="Davenport K.W."/>
            <person name="Han C.S."/>
            <person name="Rubin E.M."/>
            <person name="Eisen J.A."/>
            <person name="Woyke T."/>
            <person name="Gugger M."/>
            <person name="Kerfeld C.A."/>
        </authorList>
    </citation>
    <scope>NUCLEOTIDE SEQUENCE [LARGE SCALE GENOMIC DNA]</scope>
    <source>
        <strain evidence="7">ATCC 29371 / PCC 7437</strain>
    </source>
</reference>
<feature type="domain" description="Response regulatory" evidence="5">
    <location>
        <begin position="3"/>
        <end position="119"/>
    </location>
</feature>
<organism evidence="6 7">
    <name type="scientific">Stanieria cyanosphaera (strain ATCC 29371 / PCC 7437)</name>
    <dbReference type="NCBI Taxonomy" id="111780"/>
    <lineage>
        <taxon>Bacteria</taxon>
        <taxon>Bacillati</taxon>
        <taxon>Cyanobacteriota</taxon>
        <taxon>Cyanophyceae</taxon>
        <taxon>Pleurocapsales</taxon>
        <taxon>Dermocarpellaceae</taxon>
        <taxon>Stanieria</taxon>
    </lineage>
</organism>
<dbReference type="Proteomes" id="UP000010473">
    <property type="component" value="Chromosome"/>
</dbReference>
<dbReference type="STRING" id="111780.Sta7437_1360"/>
<keyword evidence="4" id="KW-1133">Transmembrane helix</keyword>
<keyword evidence="7" id="KW-1185">Reference proteome</keyword>
<dbReference type="InterPro" id="IPR039420">
    <property type="entry name" value="WalR-like"/>
</dbReference>
<keyword evidence="1" id="KW-0238">DNA-binding</keyword>
<accession>K9XTD4</accession>
<dbReference type="PANTHER" id="PTHR43214:SF43">
    <property type="entry name" value="TWO-COMPONENT RESPONSE REGULATOR"/>
    <property type="match status" value="1"/>
</dbReference>
<feature type="transmembrane region" description="Helical" evidence="4">
    <location>
        <begin position="215"/>
        <end position="234"/>
    </location>
</feature>
<feature type="modified residue" description="4-aspartylphosphate" evidence="2">
    <location>
        <position position="54"/>
    </location>
</feature>
<dbReference type="HOGENOM" id="CLU_000445_90_1_3"/>
<dbReference type="eggNOG" id="COG2197">
    <property type="taxonomic scope" value="Bacteria"/>
</dbReference>
<sequence length="235" mass="27227">MIKVLIVDDQKTVQEILRSYIEKVSDLEIVGFAEDGQMALEKVELLRPDVVLMDIDLPSIDGLTVTKIICERFVDTKVIIFSVHDEDTYLNTALHVGAKGYLLKSTPPRELVNAIYSAYKGYFQLGPGLLERYLYKVDQAQSNTTEIEQLRRTIEQQSMLLERIHTSNAQQDRYQSSAGNYNELNQNYRKLEKQFNMVQYQFQKMHKQFETLQNFIFIFSVAMVIAIFIVILVVI</sequence>
<dbReference type="SMART" id="SM00448">
    <property type="entry name" value="REC"/>
    <property type="match status" value="1"/>
</dbReference>
<keyword evidence="2" id="KW-0597">Phosphoprotein</keyword>
<keyword evidence="4" id="KW-0472">Membrane</keyword>
<dbReference type="SUPFAM" id="SSF52172">
    <property type="entry name" value="CheY-like"/>
    <property type="match status" value="1"/>
</dbReference>
<dbReference type="AlphaFoldDB" id="K9XTD4"/>
<evidence type="ECO:0000256" key="2">
    <source>
        <dbReference type="PROSITE-ProRule" id="PRU00169"/>
    </source>
</evidence>
<dbReference type="InterPro" id="IPR011006">
    <property type="entry name" value="CheY-like_superfamily"/>
</dbReference>
<evidence type="ECO:0000313" key="7">
    <source>
        <dbReference type="Proteomes" id="UP000010473"/>
    </source>
</evidence>